<evidence type="ECO:0000313" key="2">
    <source>
        <dbReference type="Proteomes" id="UP000790377"/>
    </source>
</evidence>
<sequence>MLPLPTSSKRRYSLRNSQDFRHLSVQQRRSIQYLHTRSRLTNLGVLLLCLFTGISFLTNLAFIFSEPSPRYNDLDFDISTSNSASGSPQSILDTITRDGSLNLSHLIIVPGHAVWTGMLRSDIFDESKWILEPYQKGRGRIAAFYGHISRGVELALADDTALIVFSGGQTRSHSTTTEGESYLRLALTTDALQNSNTTVSRLSNSQDATTPSPTSFTRATTENYALDSYQNILFSIARFHEFTGRYPDQITVVGYEMKRRRFMDLHRRALRFPEHRFHYVGIDPVGEENSAAAEEGEFKNGFTPYSVDSYGCHDYLLSKRRQRNIFARFHPYYTSSPELRGLLNWCPSAVIGVDDATTIYKGPLPWDIYH</sequence>
<dbReference type="Proteomes" id="UP000790377">
    <property type="component" value="Unassembled WGS sequence"/>
</dbReference>
<reference evidence="1" key="1">
    <citation type="journal article" date="2021" name="New Phytol.">
        <title>Evolutionary innovations through gain and loss of genes in the ectomycorrhizal Boletales.</title>
        <authorList>
            <person name="Wu G."/>
            <person name="Miyauchi S."/>
            <person name="Morin E."/>
            <person name="Kuo A."/>
            <person name="Drula E."/>
            <person name="Varga T."/>
            <person name="Kohler A."/>
            <person name="Feng B."/>
            <person name="Cao Y."/>
            <person name="Lipzen A."/>
            <person name="Daum C."/>
            <person name="Hundley H."/>
            <person name="Pangilinan J."/>
            <person name="Johnson J."/>
            <person name="Barry K."/>
            <person name="LaButti K."/>
            <person name="Ng V."/>
            <person name="Ahrendt S."/>
            <person name="Min B."/>
            <person name="Choi I.G."/>
            <person name="Park H."/>
            <person name="Plett J.M."/>
            <person name="Magnuson J."/>
            <person name="Spatafora J.W."/>
            <person name="Nagy L.G."/>
            <person name="Henrissat B."/>
            <person name="Grigoriev I.V."/>
            <person name="Yang Z.L."/>
            <person name="Xu J."/>
            <person name="Martin F.M."/>
        </authorList>
    </citation>
    <scope>NUCLEOTIDE SEQUENCE</scope>
    <source>
        <strain evidence="1">ATCC 28755</strain>
    </source>
</reference>
<proteinExistence type="predicted"/>
<protein>
    <submittedName>
        <fullName evidence="1">Uncharacterized protein</fullName>
    </submittedName>
</protein>
<accession>A0ACB8AFX7</accession>
<evidence type="ECO:0000313" key="1">
    <source>
        <dbReference type="EMBL" id="KAH7912264.1"/>
    </source>
</evidence>
<keyword evidence="2" id="KW-1185">Reference proteome</keyword>
<comment type="caution">
    <text evidence="1">The sequence shown here is derived from an EMBL/GenBank/DDBJ whole genome shotgun (WGS) entry which is preliminary data.</text>
</comment>
<organism evidence="1 2">
    <name type="scientific">Hygrophoropsis aurantiaca</name>
    <dbReference type="NCBI Taxonomy" id="72124"/>
    <lineage>
        <taxon>Eukaryota</taxon>
        <taxon>Fungi</taxon>
        <taxon>Dikarya</taxon>
        <taxon>Basidiomycota</taxon>
        <taxon>Agaricomycotina</taxon>
        <taxon>Agaricomycetes</taxon>
        <taxon>Agaricomycetidae</taxon>
        <taxon>Boletales</taxon>
        <taxon>Coniophorineae</taxon>
        <taxon>Hygrophoropsidaceae</taxon>
        <taxon>Hygrophoropsis</taxon>
    </lineage>
</organism>
<dbReference type="EMBL" id="MU267655">
    <property type="protein sequence ID" value="KAH7912264.1"/>
    <property type="molecule type" value="Genomic_DNA"/>
</dbReference>
<gene>
    <name evidence="1" type="ORF">BJ138DRAFT_808448</name>
</gene>
<name>A0ACB8AFX7_9AGAM</name>